<feature type="non-terminal residue" evidence="2">
    <location>
        <position position="1"/>
    </location>
</feature>
<proteinExistence type="predicted"/>
<evidence type="ECO:0000256" key="1">
    <source>
        <dbReference type="SAM" id="MobiDB-lite"/>
    </source>
</evidence>
<evidence type="ECO:0000313" key="3">
    <source>
        <dbReference type="Proteomes" id="UP000257109"/>
    </source>
</evidence>
<dbReference type="Proteomes" id="UP000257109">
    <property type="component" value="Unassembled WGS sequence"/>
</dbReference>
<protein>
    <submittedName>
        <fullName evidence="2">Uncharacterized protein</fullName>
    </submittedName>
</protein>
<dbReference type="OrthoDB" id="10537024at2759"/>
<feature type="region of interest" description="Disordered" evidence="1">
    <location>
        <begin position="42"/>
        <end position="67"/>
    </location>
</feature>
<organism evidence="2 3">
    <name type="scientific">Mucuna pruriens</name>
    <name type="common">Velvet bean</name>
    <name type="synonym">Dolichos pruriens</name>
    <dbReference type="NCBI Taxonomy" id="157652"/>
    <lineage>
        <taxon>Eukaryota</taxon>
        <taxon>Viridiplantae</taxon>
        <taxon>Streptophyta</taxon>
        <taxon>Embryophyta</taxon>
        <taxon>Tracheophyta</taxon>
        <taxon>Spermatophyta</taxon>
        <taxon>Magnoliopsida</taxon>
        <taxon>eudicotyledons</taxon>
        <taxon>Gunneridae</taxon>
        <taxon>Pentapetalae</taxon>
        <taxon>rosids</taxon>
        <taxon>fabids</taxon>
        <taxon>Fabales</taxon>
        <taxon>Fabaceae</taxon>
        <taxon>Papilionoideae</taxon>
        <taxon>50 kb inversion clade</taxon>
        <taxon>NPAAA clade</taxon>
        <taxon>indigoferoid/millettioid clade</taxon>
        <taxon>Phaseoleae</taxon>
        <taxon>Mucuna</taxon>
    </lineage>
</organism>
<dbReference type="EMBL" id="QJKJ01011072">
    <property type="protein sequence ID" value="RDX72089.1"/>
    <property type="molecule type" value="Genomic_DNA"/>
</dbReference>
<name>A0A371F1B3_MUCPR</name>
<accession>A0A371F1B3</accession>
<comment type="caution">
    <text evidence="2">The sequence shown here is derived from an EMBL/GenBank/DDBJ whole genome shotgun (WGS) entry which is preliminary data.</text>
</comment>
<feature type="region of interest" description="Disordered" evidence="1">
    <location>
        <begin position="100"/>
        <end position="121"/>
    </location>
</feature>
<keyword evidence="3" id="KW-1185">Reference proteome</keyword>
<sequence length="121" mass="13872">MDNGSNTPRPITLREDRTIVPMPIVSLHVDVMVPIVHDNDHPLRGKEDITTPPNDMQQPNNIDEREHRPSILDDYVVYLQEHEFDLHDDDDPITFQEAISSPHASDRLNAMHGENSSMSRK</sequence>
<gene>
    <name evidence="2" type="ORF">CR513_48474</name>
</gene>
<dbReference type="AlphaFoldDB" id="A0A371F1B3"/>
<reference evidence="2" key="1">
    <citation type="submission" date="2018-05" db="EMBL/GenBank/DDBJ databases">
        <title>Draft genome of Mucuna pruriens seed.</title>
        <authorList>
            <person name="Nnadi N.E."/>
            <person name="Vos R."/>
            <person name="Hasami M.H."/>
            <person name="Devisetty U.K."/>
            <person name="Aguiy J.C."/>
        </authorList>
    </citation>
    <scope>NUCLEOTIDE SEQUENCE [LARGE SCALE GENOMIC DNA]</scope>
    <source>
        <strain evidence="2">JCA_2017</strain>
    </source>
</reference>
<feature type="compositionally biased region" description="Polar residues" evidence="1">
    <location>
        <begin position="51"/>
        <end position="61"/>
    </location>
</feature>
<evidence type="ECO:0000313" key="2">
    <source>
        <dbReference type="EMBL" id="RDX72089.1"/>
    </source>
</evidence>